<keyword evidence="1" id="KW-0812">Transmembrane</keyword>
<comment type="caution">
    <text evidence="3">The sequence shown here is derived from an EMBL/GenBank/DDBJ whole genome shotgun (WGS) entry which is preliminary data.</text>
</comment>
<feature type="transmembrane region" description="Helical" evidence="1">
    <location>
        <begin position="181"/>
        <end position="201"/>
    </location>
</feature>
<reference evidence="3 4" key="1">
    <citation type="journal article" date="2020" name="Microorganisms">
        <title>Osmotic Adaptation and Compatible Solute Biosynthesis of Phototrophic Bacteria as Revealed from Genome Analyses.</title>
        <authorList>
            <person name="Imhoff J.F."/>
            <person name="Rahn T."/>
            <person name="Kunzel S."/>
            <person name="Keller A."/>
            <person name="Neulinger S.C."/>
        </authorList>
    </citation>
    <scope>NUCLEOTIDE SEQUENCE [LARGE SCALE GENOMIC DNA]</scope>
    <source>
        <strain evidence="3 4">DSM 9895</strain>
    </source>
</reference>
<name>A0ABS1DCL7_9PROT</name>
<feature type="transmembrane region" description="Helical" evidence="1">
    <location>
        <begin position="207"/>
        <end position="225"/>
    </location>
</feature>
<feature type="transmembrane region" description="Helical" evidence="1">
    <location>
        <begin position="67"/>
        <end position="89"/>
    </location>
</feature>
<dbReference type="Proteomes" id="UP001296873">
    <property type="component" value="Unassembled WGS sequence"/>
</dbReference>
<feature type="transmembrane region" description="Helical" evidence="1">
    <location>
        <begin position="95"/>
        <end position="117"/>
    </location>
</feature>
<protein>
    <recommendedName>
        <fullName evidence="2">EamA domain-containing protein</fullName>
    </recommendedName>
</protein>
<gene>
    <name evidence="3" type="ORF">CKO28_08680</name>
</gene>
<keyword evidence="1" id="KW-0472">Membrane</keyword>
<feature type="transmembrane region" description="Helical" evidence="1">
    <location>
        <begin position="262"/>
        <end position="281"/>
    </location>
</feature>
<feature type="transmembrane region" description="Helical" evidence="1">
    <location>
        <begin position="124"/>
        <end position="144"/>
    </location>
</feature>
<dbReference type="SUPFAM" id="SSF103481">
    <property type="entry name" value="Multidrug resistance efflux transporter EmrE"/>
    <property type="match status" value="2"/>
</dbReference>
<organism evidence="3 4">
    <name type="scientific">Rhodovibrio sodomensis</name>
    <dbReference type="NCBI Taxonomy" id="1088"/>
    <lineage>
        <taxon>Bacteria</taxon>
        <taxon>Pseudomonadati</taxon>
        <taxon>Pseudomonadota</taxon>
        <taxon>Alphaproteobacteria</taxon>
        <taxon>Rhodospirillales</taxon>
        <taxon>Rhodovibrionaceae</taxon>
        <taxon>Rhodovibrio</taxon>
    </lineage>
</organism>
<evidence type="ECO:0000313" key="3">
    <source>
        <dbReference type="EMBL" id="MBK1668110.1"/>
    </source>
</evidence>
<proteinExistence type="predicted"/>
<dbReference type="RefSeq" id="WP_200340281.1">
    <property type="nucleotide sequence ID" value="NZ_NRRL01000017.1"/>
</dbReference>
<evidence type="ECO:0000259" key="2">
    <source>
        <dbReference type="Pfam" id="PF00892"/>
    </source>
</evidence>
<feature type="transmembrane region" description="Helical" evidence="1">
    <location>
        <begin position="150"/>
        <end position="169"/>
    </location>
</feature>
<feature type="domain" description="EamA" evidence="2">
    <location>
        <begin position="31"/>
        <end position="140"/>
    </location>
</feature>
<dbReference type="EMBL" id="NRRL01000017">
    <property type="protein sequence ID" value="MBK1668110.1"/>
    <property type="molecule type" value="Genomic_DNA"/>
</dbReference>
<dbReference type="PANTHER" id="PTHR22911:SF135">
    <property type="entry name" value="BLR4310 PROTEIN"/>
    <property type="match status" value="1"/>
</dbReference>
<dbReference type="InterPro" id="IPR037185">
    <property type="entry name" value="EmrE-like"/>
</dbReference>
<dbReference type="PANTHER" id="PTHR22911">
    <property type="entry name" value="ACYL-MALONYL CONDENSING ENZYME-RELATED"/>
    <property type="match status" value="1"/>
</dbReference>
<feature type="transmembrane region" description="Helical" evidence="1">
    <location>
        <begin position="237"/>
        <end position="256"/>
    </location>
</feature>
<sequence length="291" mass="30168">MPLPDHLKGVAITGAGVTVLSLDAPLVRLIEADAVTTALWRGVLMALGFAALAAVQRRGRLWADVRAFGRYDLLAAMAFASGNLCFVIGAKLIPVANLLLFVACTPLATAGMARLLLGERLRPSTLIAILGAFAGIVVLVAGELRAEADLIGHLVGLGVTLSSGLFFTLLRRARSSNTGPVLVAAAAIVVLAMLPFAWAPVMPMASVPYMVLLGLVVIPVAFTLIAQGPRYLPAAEASLLMLLETVFGPVWAWLLLSELPSPAALFGGVLVLGSVAGHVYVGTRARPAVPG</sequence>
<feature type="transmembrane region" description="Helical" evidence="1">
    <location>
        <begin position="38"/>
        <end position="55"/>
    </location>
</feature>
<dbReference type="InterPro" id="IPR000620">
    <property type="entry name" value="EamA_dom"/>
</dbReference>
<dbReference type="Pfam" id="PF00892">
    <property type="entry name" value="EamA"/>
    <property type="match status" value="2"/>
</dbReference>
<keyword evidence="1" id="KW-1133">Transmembrane helix</keyword>
<accession>A0ABS1DCL7</accession>
<feature type="domain" description="EamA" evidence="2">
    <location>
        <begin position="151"/>
        <end position="276"/>
    </location>
</feature>
<evidence type="ECO:0000256" key="1">
    <source>
        <dbReference type="SAM" id="Phobius"/>
    </source>
</evidence>
<evidence type="ECO:0000313" key="4">
    <source>
        <dbReference type="Proteomes" id="UP001296873"/>
    </source>
</evidence>
<keyword evidence="4" id="KW-1185">Reference proteome</keyword>